<dbReference type="GO" id="GO:0005737">
    <property type="term" value="C:cytoplasm"/>
    <property type="evidence" value="ECO:0007669"/>
    <property type="project" value="UniProtKB-SubCell"/>
</dbReference>
<dbReference type="InterPro" id="IPR013221">
    <property type="entry name" value="Mur_ligase_cen"/>
</dbReference>
<dbReference type="NCBIfam" id="NF001124">
    <property type="entry name" value="PRK00139.1-2"/>
    <property type="match status" value="1"/>
</dbReference>
<evidence type="ECO:0000256" key="9">
    <source>
        <dbReference type="ARBA" id="ARBA00022960"/>
    </source>
</evidence>
<dbReference type="InterPro" id="IPR000713">
    <property type="entry name" value="Mur_ligase_N"/>
</dbReference>
<dbReference type="GO" id="GO:0004326">
    <property type="term" value="F:tetrahydrofolylpolyglutamate synthase activity"/>
    <property type="evidence" value="ECO:0007669"/>
    <property type="project" value="InterPro"/>
</dbReference>
<dbReference type="Gene3D" id="3.40.1190.10">
    <property type="entry name" value="Mur-like, catalytic domain"/>
    <property type="match status" value="1"/>
</dbReference>
<evidence type="ECO:0000256" key="18">
    <source>
        <dbReference type="ARBA" id="ARBA00076158"/>
    </source>
</evidence>
<dbReference type="EMBL" id="JXCL01000040">
    <property type="protein sequence ID" value="KIL12505.1"/>
    <property type="molecule type" value="Genomic_DNA"/>
</dbReference>
<name>A0AB34QU92_BACPU</name>
<evidence type="ECO:0000259" key="22">
    <source>
        <dbReference type="Pfam" id="PF01225"/>
    </source>
</evidence>
<dbReference type="InterPro" id="IPR018109">
    <property type="entry name" value="Folylpolyglutamate_synth_CS"/>
</dbReference>
<feature type="modified residue" description="N6-carboxylysine" evidence="20">
    <location>
        <position position="221"/>
    </location>
</feature>
<comment type="caution">
    <text evidence="25">The sequence shown here is derived from an EMBL/GenBank/DDBJ whole genome shotgun (WGS) entry which is preliminary data.</text>
</comment>
<dbReference type="InterPro" id="IPR005761">
    <property type="entry name" value="UDP-N-AcMur-Glu-dNH2Pim_ligase"/>
</dbReference>
<dbReference type="InterPro" id="IPR036615">
    <property type="entry name" value="Mur_ligase_C_dom_sf"/>
</dbReference>
<dbReference type="GO" id="GO:0005524">
    <property type="term" value="F:ATP binding"/>
    <property type="evidence" value="ECO:0007669"/>
    <property type="project" value="UniProtKB-UniRule"/>
</dbReference>
<dbReference type="GO" id="GO:0009252">
    <property type="term" value="P:peptidoglycan biosynthetic process"/>
    <property type="evidence" value="ECO:0007669"/>
    <property type="project" value="UniProtKB-UniRule"/>
</dbReference>
<feature type="binding site" evidence="20">
    <location>
        <begin position="411"/>
        <end position="414"/>
    </location>
    <ligand>
        <name>meso-2,6-diaminopimelate</name>
        <dbReference type="ChEBI" id="CHEBI:57791"/>
    </ligand>
</feature>
<dbReference type="Gene3D" id="3.40.1390.10">
    <property type="entry name" value="MurE/MurF, N-terminal domain"/>
    <property type="match status" value="1"/>
</dbReference>
<dbReference type="InterPro" id="IPR036565">
    <property type="entry name" value="Mur-like_cat_sf"/>
</dbReference>
<evidence type="ECO:0000256" key="13">
    <source>
        <dbReference type="ARBA" id="ARBA00050251"/>
    </source>
</evidence>
<dbReference type="GO" id="GO:0051301">
    <property type="term" value="P:cell division"/>
    <property type="evidence" value="ECO:0007669"/>
    <property type="project" value="UniProtKB-KW"/>
</dbReference>
<keyword evidence="8 20" id="KW-0460">Magnesium</keyword>
<feature type="binding site" evidence="20">
    <location>
        <position position="153"/>
    </location>
    <ligand>
        <name>UDP-N-acetyl-alpha-D-muramoyl-L-alanyl-D-glutamate</name>
        <dbReference type="ChEBI" id="CHEBI:83900"/>
    </ligand>
</feature>
<gene>
    <name evidence="20" type="primary">murE</name>
    <name evidence="25" type="ORF">B4127_1836</name>
</gene>
<evidence type="ECO:0000256" key="1">
    <source>
        <dbReference type="ARBA" id="ARBA00004752"/>
    </source>
</evidence>
<dbReference type="Pfam" id="PF08245">
    <property type="entry name" value="Mur_ligase_M"/>
    <property type="match status" value="1"/>
</dbReference>
<comment type="similarity">
    <text evidence="2 20">Belongs to the MurCDEF family. MurE subfamily.</text>
</comment>
<keyword evidence="5 20" id="KW-0132">Cell division</keyword>
<dbReference type="SUPFAM" id="SSF63418">
    <property type="entry name" value="MurE/MurF N-terminal domain"/>
    <property type="match status" value="1"/>
</dbReference>
<comment type="caution">
    <text evidence="20">Lacks conserved residue(s) required for the propagation of feature annotation.</text>
</comment>
<dbReference type="AlphaFoldDB" id="A0AB34QU92"/>
<dbReference type="Proteomes" id="UP000031978">
    <property type="component" value="Unassembled WGS sequence"/>
</dbReference>
<dbReference type="Pfam" id="PF02875">
    <property type="entry name" value="Mur_ligase_C"/>
    <property type="match status" value="1"/>
</dbReference>
<dbReference type="PANTHER" id="PTHR23135">
    <property type="entry name" value="MUR LIGASE FAMILY MEMBER"/>
    <property type="match status" value="1"/>
</dbReference>
<keyword evidence="11 20" id="KW-0131">Cell cycle</keyword>
<dbReference type="GO" id="GO:0071555">
    <property type="term" value="P:cell wall organization"/>
    <property type="evidence" value="ECO:0007669"/>
    <property type="project" value="UniProtKB-KW"/>
</dbReference>
<dbReference type="FunFam" id="3.90.190.20:FF:000006">
    <property type="entry name" value="UDP-N-acetylmuramoyl-L-alanyl-D-glutamate--2,6-diaminopimelate ligase"/>
    <property type="match status" value="1"/>
</dbReference>
<evidence type="ECO:0000256" key="11">
    <source>
        <dbReference type="ARBA" id="ARBA00023306"/>
    </source>
</evidence>
<feature type="domain" description="Mur ligase central" evidence="24">
    <location>
        <begin position="110"/>
        <end position="315"/>
    </location>
</feature>
<comment type="pathway">
    <text evidence="1 20 21">Cell wall biogenesis; peptidoglycan biosynthesis.</text>
</comment>
<dbReference type="PROSITE" id="PS01011">
    <property type="entry name" value="FOLYLPOLYGLU_SYNT_1"/>
    <property type="match status" value="1"/>
</dbReference>
<evidence type="ECO:0000256" key="3">
    <source>
        <dbReference type="ARBA" id="ARBA00022490"/>
    </source>
</evidence>
<evidence type="ECO:0000256" key="15">
    <source>
        <dbReference type="ARBA" id="ARBA00066633"/>
    </source>
</evidence>
<dbReference type="NCBIfam" id="TIGR01085">
    <property type="entry name" value="murE"/>
    <property type="match status" value="1"/>
</dbReference>
<keyword evidence="4 20" id="KW-0436">Ligase</keyword>
<comment type="cofactor">
    <cofactor evidence="20">
        <name>Mg(2+)</name>
        <dbReference type="ChEBI" id="CHEBI:18420"/>
    </cofactor>
</comment>
<feature type="domain" description="Mur ligase C-terminal" evidence="23">
    <location>
        <begin position="338"/>
        <end position="463"/>
    </location>
</feature>
<evidence type="ECO:0000256" key="21">
    <source>
        <dbReference type="RuleBase" id="RU004135"/>
    </source>
</evidence>
<dbReference type="EC" id="6.3.2.13" evidence="15 20"/>
<keyword evidence="6 20" id="KW-0547">Nucleotide-binding</keyword>
<evidence type="ECO:0000313" key="25">
    <source>
        <dbReference type="EMBL" id="KIL12505.1"/>
    </source>
</evidence>
<dbReference type="GO" id="GO:0000287">
    <property type="term" value="F:magnesium ion binding"/>
    <property type="evidence" value="ECO:0007669"/>
    <property type="project" value="UniProtKB-UniRule"/>
</dbReference>
<feature type="binding site" evidence="20">
    <location>
        <begin position="112"/>
        <end position="118"/>
    </location>
    <ligand>
        <name>ATP</name>
        <dbReference type="ChEBI" id="CHEBI:30616"/>
    </ligand>
</feature>
<evidence type="ECO:0000256" key="4">
    <source>
        <dbReference type="ARBA" id="ARBA00022598"/>
    </source>
</evidence>
<keyword evidence="12 20" id="KW-0961">Cell wall biogenesis/degradation</keyword>
<dbReference type="PANTHER" id="PTHR23135:SF4">
    <property type="entry name" value="UDP-N-ACETYLMURAMOYL-L-ALANYL-D-GLUTAMATE--2,6-DIAMINOPIMELATE LIGASE MURE HOMOLOG, CHLOROPLASTIC"/>
    <property type="match status" value="1"/>
</dbReference>
<comment type="subcellular location">
    <subcellularLocation>
        <location evidence="20 21">Cytoplasm</location>
    </subcellularLocation>
</comment>
<evidence type="ECO:0000256" key="16">
    <source>
        <dbReference type="ARBA" id="ARBA00072883"/>
    </source>
</evidence>
<comment type="PTM">
    <text evidence="20">Carboxylation is probably crucial for Mg(2+) binding and, consequently, for the gamma-phosphate positioning of ATP.</text>
</comment>
<evidence type="ECO:0000256" key="8">
    <source>
        <dbReference type="ARBA" id="ARBA00022842"/>
    </source>
</evidence>
<evidence type="ECO:0000256" key="5">
    <source>
        <dbReference type="ARBA" id="ARBA00022618"/>
    </source>
</evidence>
<feature type="binding site" evidence="20">
    <location>
        <position position="387"/>
    </location>
    <ligand>
        <name>meso-2,6-diaminopimelate</name>
        <dbReference type="ChEBI" id="CHEBI:57791"/>
    </ligand>
</feature>
<keyword evidence="9 20" id="KW-0133">Cell shape</keyword>
<sequence length="493" mass="54836">MKMKLQELLTYFKSENNELINENPDITSIEMDSREVKEGSLFVCIKGYTVDGHDYAEKAVKSGAAAIVAEHPLNITEVPVIIVKHSQRALARIADAFYEQPTHKLNLIGITGTNGKTSTTHMIEQMMRKAEKKTGLIGTMYMKVNDDILDVKNTTPESVTLQKTFKQMLDQDVDTAIMEVSSHALHLGRVHGCDYDIAVFTNLSQDHLDYHNTMEEYKHAKSLLFSQLGSAFHHNKPKHAILNADDEASRYFEKVTAAEIMTYALERKADVMAKNIQIMPKGTQFDLVTPIGTKKLTVALVGKFNVYNILAAVSVGIVSGLTFETIVSAIEELEGVKGRFELVNCDQDFPVIVDYAHTPDSLENVLTTCRELTEGKIFCVIGCGGDRDKTKRPQMAQIAVKYADEPVFTSDNPRSEDPSAILKDMEHGVPDAYYHSFVNRKQAIFFAIANAKKGDTVLIAGKGHETYQIIGDQVYDFDDAKVAIDAILDLNKS</sequence>
<feature type="binding site" evidence="20">
    <location>
        <position position="189"/>
    </location>
    <ligand>
        <name>UDP-N-acetyl-alpha-D-muramoyl-L-alanyl-D-glutamate</name>
        <dbReference type="ChEBI" id="CHEBI:83900"/>
    </ligand>
</feature>
<evidence type="ECO:0000313" key="26">
    <source>
        <dbReference type="Proteomes" id="UP000031978"/>
    </source>
</evidence>
<keyword evidence="10 20" id="KW-0573">Peptidoglycan synthesis</keyword>
<comment type="function">
    <text evidence="14 20">Catalyzes the addition of meso-diaminopimelic acid to the nucleotide precursor UDP-N-acetylmuramoyl-L-alanyl-D-glutamate (UMAG) in the biosynthesis of bacterial cell-wall peptidoglycan.</text>
</comment>
<feature type="binding site" evidence="20">
    <location>
        <position position="33"/>
    </location>
    <ligand>
        <name>UDP-N-acetyl-alpha-D-muramoyl-L-alanyl-D-glutamate</name>
        <dbReference type="ChEBI" id="CHEBI:83900"/>
    </ligand>
</feature>
<feature type="binding site" evidence="20">
    <location>
        <position position="465"/>
    </location>
    <ligand>
        <name>meso-2,6-diaminopimelate</name>
        <dbReference type="ChEBI" id="CHEBI:57791"/>
    </ligand>
</feature>
<evidence type="ECO:0000256" key="14">
    <source>
        <dbReference type="ARBA" id="ARBA00056782"/>
    </source>
</evidence>
<evidence type="ECO:0000259" key="23">
    <source>
        <dbReference type="Pfam" id="PF02875"/>
    </source>
</evidence>
<evidence type="ECO:0000256" key="2">
    <source>
        <dbReference type="ARBA" id="ARBA00005898"/>
    </source>
</evidence>
<dbReference type="Pfam" id="PF01225">
    <property type="entry name" value="Mur_ligase"/>
    <property type="match status" value="1"/>
</dbReference>
<dbReference type="SUPFAM" id="SSF53244">
    <property type="entry name" value="MurD-like peptide ligases, peptide-binding domain"/>
    <property type="match status" value="1"/>
</dbReference>
<feature type="domain" description="Mur ligase N-terminal catalytic" evidence="22">
    <location>
        <begin position="26"/>
        <end position="98"/>
    </location>
</feature>
<feature type="binding site" evidence="20">
    <location>
        <position position="461"/>
    </location>
    <ligand>
        <name>meso-2,6-diaminopimelate</name>
        <dbReference type="ChEBI" id="CHEBI:57791"/>
    </ligand>
</feature>
<feature type="binding site" evidence="20">
    <location>
        <position position="181"/>
    </location>
    <ligand>
        <name>UDP-N-acetyl-alpha-D-muramoyl-L-alanyl-D-glutamate</name>
        <dbReference type="ChEBI" id="CHEBI:83900"/>
    </ligand>
</feature>
<dbReference type="NCBIfam" id="NF001126">
    <property type="entry name" value="PRK00139.1-4"/>
    <property type="match status" value="1"/>
</dbReference>
<evidence type="ECO:0000256" key="12">
    <source>
        <dbReference type="ARBA" id="ARBA00023316"/>
    </source>
</evidence>
<evidence type="ECO:0000256" key="19">
    <source>
        <dbReference type="ARBA" id="ARBA00081560"/>
    </source>
</evidence>
<evidence type="ECO:0000256" key="10">
    <source>
        <dbReference type="ARBA" id="ARBA00022984"/>
    </source>
</evidence>
<dbReference type="GO" id="GO:0008360">
    <property type="term" value="P:regulation of cell shape"/>
    <property type="evidence" value="ECO:0007669"/>
    <property type="project" value="UniProtKB-KW"/>
</dbReference>
<reference evidence="25 26" key="1">
    <citation type="submission" date="2014-12" db="EMBL/GenBank/DDBJ databases">
        <title>Draft Genome Sequences of Five Spore-Forming Food Isolates of Bacillus pumilus.</title>
        <authorList>
            <person name="de Jong A."/>
            <person name="van Heel A.J."/>
            <person name="Montalban-Lopez M."/>
            <person name="Krawczyk A.O."/>
            <person name="Berendsen E.M."/>
            <person name="Wells-Bennik M."/>
            <person name="Kuipers O.P."/>
        </authorList>
    </citation>
    <scope>NUCLEOTIDE SEQUENCE [LARGE SCALE GENOMIC DNA]</scope>
    <source>
        <strain evidence="25 26">B4127</strain>
    </source>
</reference>
<accession>A0AB34QU92</accession>
<dbReference type="FunFam" id="3.40.1390.10:FF:000005">
    <property type="entry name" value="UDP-N-acetylmuramoyl-L-alanyl-D-glutamate--2,6-diaminopimelate ligase"/>
    <property type="match status" value="1"/>
</dbReference>
<evidence type="ECO:0000256" key="17">
    <source>
        <dbReference type="ARBA" id="ARBA00075482"/>
    </source>
</evidence>
<dbReference type="InterPro" id="IPR035911">
    <property type="entry name" value="MurE/MurF_N"/>
</dbReference>
<dbReference type="HAMAP" id="MF_00208">
    <property type="entry name" value="MurE"/>
    <property type="match status" value="1"/>
</dbReference>
<dbReference type="GO" id="GO:0008765">
    <property type="term" value="F:UDP-N-acetylmuramoylalanyl-D-glutamate-2,6-diaminopimelate ligase activity"/>
    <property type="evidence" value="ECO:0007669"/>
    <property type="project" value="UniProtKB-UniRule"/>
</dbReference>
<dbReference type="InterPro" id="IPR004101">
    <property type="entry name" value="Mur_ligase_C"/>
</dbReference>
<keyword evidence="3 20" id="KW-0963">Cytoplasm</keyword>
<dbReference type="SUPFAM" id="SSF53623">
    <property type="entry name" value="MurD-like peptide ligases, catalytic domain"/>
    <property type="match status" value="1"/>
</dbReference>
<proteinExistence type="inferred from homology"/>
<protein>
    <recommendedName>
        <fullName evidence="16 20">UDP-N-acetylmuramoyl-L-alanyl-D-glutamate--2,6-diaminopimelate ligase</fullName>
        <ecNumber evidence="15 20">6.3.2.13</ecNumber>
    </recommendedName>
    <alternativeName>
        <fullName evidence="17 20">Meso-A2pm-adding enzyme</fullName>
    </alternativeName>
    <alternativeName>
        <fullName evidence="18 20">Meso-diaminopimelate-adding enzyme</fullName>
    </alternativeName>
    <alternativeName>
        <fullName evidence="19 20">UDP-MurNAc-L-Ala-D-Glu:meso-diaminopimelate ligase</fullName>
    </alternativeName>
    <alternativeName>
        <fullName evidence="20">UDP-MurNAc-tripeptide synthetase</fullName>
    </alternativeName>
    <alternativeName>
        <fullName evidence="20">UDP-N-acetylmuramyl-tripeptide synthetase</fullName>
    </alternativeName>
</protein>
<evidence type="ECO:0000256" key="20">
    <source>
        <dbReference type="HAMAP-Rule" id="MF_00208"/>
    </source>
</evidence>
<keyword evidence="7 20" id="KW-0067">ATP-binding</keyword>
<evidence type="ECO:0000256" key="7">
    <source>
        <dbReference type="ARBA" id="ARBA00022840"/>
    </source>
</evidence>
<evidence type="ECO:0000256" key="6">
    <source>
        <dbReference type="ARBA" id="ARBA00022741"/>
    </source>
</evidence>
<organism evidence="25 26">
    <name type="scientific">Bacillus pumilus</name>
    <name type="common">Bacillus mesentericus</name>
    <dbReference type="NCBI Taxonomy" id="1408"/>
    <lineage>
        <taxon>Bacteria</taxon>
        <taxon>Bacillati</taxon>
        <taxon>Bacillota</taxon>
        <taxon>Bacilli</taxon>
        <taxon>Bacillales</taxon>
        <taxon>Bacillaceae</taxon>
        <taxon>Bacillus</taxon>
    </lineage>
</organism>
<feature type="binding site" evidence="20">
    <location>
        <begin position="154"/>
        <end position="155"/>
    </location>
    <ligand>
        <name>UDP-N-acetyl-alpha-D-muramoyl-L-alanyl-D-glutamate</name>
        <dbReference type="ChEBI" id="CHEBI:83900"/>
    </ligand>
</feature>
<dbReference type="Gene3D" id="3.90.190.20">
    <property type="entry name" value="Mur ligase, C-terminal domain"/>
    <property type="match status" value="1"/>
</dbReference>
<comment type="catalytic activity">
    <reaction evidence="13 20">
        <text>UDP-N-acetyl-alpha-D-muramoyl-L-alanyl-D-glutamate + meso-2,6-diaminopimelate + ATP = UDP-N-acetyl-alpha-D-muramoyl-L-alanyl-gamma-D-glutamyl-meso-2,6-diaminopimelate + ADP + phosphate + H(+)</text>
        <dbReference type="Rhea" id="RHEA:23676"/>
        <dbReference type="ChEBI" id="CHEBI:15378"/>
        <dbReference type="ChEBI" id="CHEBI:30616"/>
        <dbReference type="ChEBI" id="CHEBI:43474"/>
        <dbReference type="ChEBI" id="CHEBI:57791"/>
        <dbReference type="ChEBI" id="CHEBI:83900"/>
        <dbReference type="ChEBI" id="CHEBI:83905"/>
        <dbReference type="ChEBI" id="CHEBI:456216"/>
        <dbReference type="EC" id="6.3.2.13"/>
    </reaction>
</comment>
<feature type="short sequence motif" description="Meso-diaminopimelate recognition motif" evidence="20">
    <location>
        <begin position="411"/>
        <end position="414"/>
    </location>
</feature>
<evidence type="ECO:0000259" key="24">
    <source>
        <dbReference type="Pfam" id="PF08245"/>
    </source>
</evidence>